<dbReference type="EMBL" id="CP017141">
    <property type="protein sequence ID" value="AOM80671.1"/>
    <property type="molecule type" value="Genomic_DNA"/>
</dbReference>
<dbReference type="KEGG" id="psty:BFS30_06915"/>
<protein>
    <recommendedName>
        <fullName evidence="1">Sugar 3,4-ketoisomerase QdtA cupin domain-containing protein</fullName>
    </recommendedName>
</protein>
<dbReference type="SUPFAM" id="SSF51182">
    <property type="entry name" value="RmlC-like cupins"/>
    <property type="match status" value="1"/>
</dbReference>
<evidence type="ECO:0000313" key="3">
    <source>
        <dbReference type="Proteomes" id="UP000094313"/>
    </source>
</evidence>
<dbReference type="InterPro" id="IPR008894">
    <property type="entry name" value="QdtA_cupin_dom"/>
</dbReference>
<dbReference type="InterPro" id="IPR011051">
    <property type="entry name" value="RmlC_Cupin_sf"/>
</dbReference>
<sequence>MNEKPGLIVGGNHVDHRGALSFANDFHMDEVKRFYTIGHPDTATVRAWQGHKKEKKWFYVVSGSFHILVVKPDDWKTPSLDLDPDKFLLNEQSSEVLYVPAGYATGLKAAEINSKIIVFSDFTVEQSSNDNYRFDPELWCDWNKI</sequence>
<dbReference type="Proteomes" id="UP000094313">
    <property type="component" value="Chromosome"/>
</dbReference>
<dbReference type="Pfam" id="PF05523">
    <property type="entry name" value="FdtA"/>
    <property type="match status" value="1"/>
</dbReference>
<gene>
    <name evidence="2" type="ORF">BFS30_06915</name>
</gene>
<dbReference type="InterPro" id="IPR014710">
    <property type="entry name" value="RmlC-like_jellyroll"/>
</dbReference>
<evidence type="ECO:0000313" key="2">
    <source>
        <dbReference type="EMBL" id="AOM80671.1"/>
    </source>
</evidence>
<dbReference type="AlphaFoldDB" id="A0A1D7QPX8"/>
<feature type="domain" description="Sugar 3,4-ketoisomerase QdtA cupin" evidence="1">
    <location>
        <begin position="14"/>
        <end position="125"/>
    </location>
</feature>
<evidence type="ECO:0000259" key="1">
    <source>
        <dbReference type="Pfam" id="PF05523"/>
    </source>
</evidence>
<dbReference type="OrthoDB" id="826649at2"/>
<accession>A0A1D7QPX8</accession>
<reference evidence="2 3" key="1">
    <citation type="submission" date="2016-08" db="EMBL/GenBank/DDBJ databases">
        <authorList>
            <person name="Seilhamer J.J."/>
        </authorList>
    </citation>
    <scope>NUCLEOTIDE SEQUENCE [LARGE SCALE GENOMIC DNA]</scope>
    <source>
        <strain evidence="2 3">DX4</strain>
    </source>
</reference>
<dbReference type="Gene3D" id="2.60.120.10">
    <property type="entry name" value="Jelly Rolls"/>
    <property type="match status" value="1"/>
</dbReference>
<name>A0A1D7QPX8_9SPHI</name>
<organism evidence="2 3">
    <name type="scientific">Pedobacter steynii</name>
    <dbReference type="NCBI Taxonomy" id="430522"/>
    <lineage>
        <taxon>Bacteria</taxon>
        <taxon>Pseudomonadati</taxon>
        <taxon>Bacteroidota</taxon>
        <taxon>Sphingobacteriia</taxon>
        <taxon>Sphingobacteriales</taxon>
        <taxon>Sphingobacteriaceae</taxon>
        <taxon>Pedobacter</taxon>
    </lineage>
</organism>
<proteinExistence type="predicted"/>
<keyword evidence="3" id="KW-1185">Reference proteome</keyword>